<keyword evidence="5 8" id="KW-0378">Hydrolase</keyword>
<dbReference type="EC" id="3.1.3.25" evidence="8"/>
<dbReference type="OrthoDB" id="9772456at2"/>
<dbReference type="Proteomes" id="UP000032544">
    <property type="component" value="Unassembled WGS sequence"/>
</dbReference>
<name>A0A0D8JHR2_9BACT</name>
<dbReference type="AlphaFoldDB" id="A0A0D8JHR2"/>
<dbReference type="InterPro" id="IPR000760">
    <property type="entry name" value="Inositol_monophosphatase-like"/>
</dbReference>
<feature type="binding site" evidence="7">
    <location>
        <position position="95"/>
    </location>
    <ligand>
        <name>Mg(2+)</name>
        <dbReference type="ChEBI" id="CHEBI:18420"/>
        <label>1</label>
        <note>catalytic</note>
    </ligand>
</feature>
<dbReference type="InterPro" id="IPR020583">
    <property type="entry name" value="Inositol_monoP_metal-BS"/>
</dbReference>
<dbReference type="PATRIC" id="fig|1544798.3.peg.1703"/>
<dbReference type="InterPro" id="IPR033942">
    <property type="entry name" value="IMPase"/>
</dbReference>
<feature type="binding site" evidence="7">
    <location>
        <position position="92"/>
    </location>
    <ligand>
        <name>Mg(2+)</name>
        <dbReference type="ChEBI" id="CHEBI:18420"/>
        <label>1</label>
        <note>catalytic</note>
    </ligand>
</feature>
<reference evidence="9 10" key="1">
    <citation type="submission" date="2014-09" db="EMBL/GenBank/DDBJ databases">
        <title>Draft Genome Sequence of Draconibacterium sp. JN14CK-3.</title>
        <authorList>
            <person name="Dong C."/>
            <person name="Lai Q."/>
            <person name="Shao Z."/>
        </authorList>
    </citation>
    <scope>NUCLEOTIDE SEQUENCE [LARGE SCALE GENOMIC DNA]</scope>
    <source>
        <strain evidence="9 10">JN14CK-3</strain>
    </source>
</reference>
<comment type="cofactor">
    <cofactor evidence="2 7 8">
        <name>Mg(2+)</name>
        <dbReference type="ChEBI" id="CHEBI:18420"/>
    </cofactor>
</comment>
<dbReference type="SUPFAM" id="SSF56655">
    <property type="entry name" value="Carbohydrate phosphatase"/>
    <property type="match status" value="1"/>
</dbReference>
<comment type="caution">
    <text evidence="9">The sequence shown here is derived from an EMBL/GenBank/DDBJ whole genome shotgun (WGS) entry which is preliminary data.</text>
</comment>
<evidence type="ECO:0000256" key="8">
    <source>
        <dbReference type="RuleBase" id="RU364068"/>
    </source>
</evidence>
<dbReference type="InterPro" id="IPR020550">
    <property type="entry name" value="Inositol_monophosphatase_CS"/>
</dbReference>
<dbReference type="PROSITE" id="PS00630">
    <property type="entry name" value="IMP_2"/>
    <property type="match status" value="1"/>
</dbReference>
<accession>A0A0D8JHR2</accession>
<comment type="catalytic activity">
    <reaction evidence="1 8">
        <text>a myo-inositol phosphate + H2O = myo-inositol + phosphate</text>
        <dbReference type="Rhea" id="RHEA:24056"/>
        <dbReference type="ChEBI" id="CHEBI:15377"/>
        <dbReference type="ChEBI" id="CHEBI:17268"/>
        <dbReference type="ChEBI" id="CHEBI:43474"/>
        <dbReference type="ChEBI" id="CHEBI:84139"/>
        <dbReference type="EC" id="3.1.3.25"/>
    </reaction>
</comment>
<evidence type="ECO:0000313" key="9">
    <source>
        <dbReference type="EMBL" id="KJF45388.1"/>
    </source>
</evidence>
<dbReference type="CDD" id="cd01639">
    <property type="entry name" value="IMPase"/>
    <property type="match status" value="1"/>
</dbReference>
<dbReference type="Gene3D" id="3.30.540.10">
    <property type="entry name" value="Fructose-1,6-Bisphosphatase, subunit A, domain 1"/>
    <property type="match status" value="1"/>
</dbReference>
<dbReference type="PANTHER" id="PTHR20854:SF4">
    <property type="entry name" value="INOSITOL-1-MONOPHOSPHATASE-RELATED"/>
    <property type="match status" value="1"/>
</dbReference>
<sequence length="277" mass="31162">MKNSDRKNLKSITETVREIVSEVANYIKNESNNFQRQDIETKNVNDFFSYVDKESERLLVKELSYVIPGANFITEEKTIDQGDGNGYCWIIDPLDGTSNFIHGSTPYAISVALQKDQEIIVGVIHEITRNESFYSWKDGGAYLNGARIHVSSVEWVSDALIATGRPHNYVYHYSELMDLFNHFQYNTHGLRQSGSAATDLAYVACGRYDGRYESGLSPWDMAAGILIVKQAGGNVCDFNGKEDYLKNGTLIASNQLIFNEFVSIVDKICYGKKLSVE</sequence>
<dbReference type="PROSITE" id="PS00629">
    <property type="entry name" value="IMP_1"/>
    <property type="match status" value="1"/>
</dbReference>
<dbReference type="GO" id="GO:0046854">
    <property type="term" value="P:phosphatidylinositol phosphate biosynthetic process"/>
    <property type="evidence" value="ECO:0007669"/>
    <property type="project" value="InterPro"/>
</dbReference>
<evidence type="ECO:0000256" key="6">
    <source>
        <dbReference type="ARBA" id="ARBA00022842"/>
    </source>
</evidence>
<dbReference type="EMBL" id="JRHC01000001">
    <property type="protein sequence ID" value="KJF45388.1"/>
    <property type="molecule type" value="Genomic_DNA"/>
</dbReference>
<dbReference type="GO" id="GO:0046872">
    <property type="term" value="F:metal ion binding"/>
    <property type="evidence" value="ECO:0007669"/>
    <property type="project" value="UniProtKB-KW"/>
</dbReference>
<protein>
    <recommendedName>
        <fullName evidence="8">Inositol-1-monophosphatase</fullName>
        <ecNumber evidence="8">3.1.3.25</ecNumber>
    </recommendedName>
</protein>
<dbReference type="GO" id="GO:0006020">
    <property type="term" value="P:inositol metabolic process"/>
    <property type="evidence" value="ECO:0007669"/>
    <property type="project" value="TreeGrafter"/>
</dbReference>
<evidence type="ECO:0000256" key="7">
    <source>
        <dbReference type="PIRSR" id="PIRSR600760-2"/>
    </source>
</evidence>
<feature type="binding site" evidence="7">
    <location>
        <position position="75"/>
    </location>
    <ligand>
        <name>Mg(2+)</name>
        <dbReference type="ChEBI" id="CHEBI:18420"/>
        <label>1</label>
        <note>catalytic</note>
    </ligand>
</feature>
<evidence type="ECO:0000256" key="2">
    <source>
        <dbReference type="ARBA" id="ARBA00001946"/>
    </source>
</evidence>
<evidence type="ECO:0000256" key="5">
    <source>
        <dbReference type="ARBA" id="ARBA00022801"/>
    </source>
</evidence>
<feature type="binding site" evidence="7">
    <location>
        <position position="220"/>
    </location>
    <ligand>
        <name>Mg(2+)</name>
        <dbReference type="ChEBI" id="CHEBI:18420"/>
        <label>2</label>
    </ligand>
</feature>
<evidence type="ECO:0000256" key="3">
    <source>
        <dbReference type="ARBA" id="ARBA00009759"/>
    </source>
</evidence>
<dbReference type="GO" id="GO:0007165">
    <property type="term" value="P:signal transduction"/>
    <property type="evidence" value="ECO:0007669"/>
    <property type="project" value="TreeGrafter"/>
</dbReference>
<dbReference type="Gene3D" id="3.40.190.80">
    <property type="match status" value="1"/>
</dbReference>
<comment type="similarity">
    <text evidence="3 8">Belongs to the inositol monophosphatase superfamily.</text>
</comment>
<evidence type="ECO:0000313" key="10">
    <source>
        <dbReference type="Proteomes" id="UP000032544"/>
    </source>
</evidence>
<dbReference type="InterPro" id="IPR022337">
    <property type="entry name" value="Inositol_monophosphatase_SuhB"/>
</dbReference>
<feature type="binding site" evidence="7">
    <location>
        <position position="94"/>
    </location>
    <ligand>
        <name>Mg(2+)</name>
        <dbReference type="ChEBI" id="CHEBI:18420"/>
        <label>1</label>
        <note>catalytic</note>
    </ligand>
</feature>
<organism evidence="9 10">
    <name type="scientific">Draconibacterium sediminis</name>
    <dbReference type="NCBI Taxonomy" id="1544798"/>
    <lineage>
        <taxon>Bacteria</taxon>
        <taxon>Pseudomonadati</taxon>
        <taxon>Bacteroidota</taxon>
        <taxon>Bacteroidia</taxon>
        <taxon>Marinilabiliales</taxon>
        <taxon>Prolixibacteraceae</taxon>
        <taxon>Draconibacterium</taxon>
    </lineage>
</organism>
<dbReference type="PRINTS" id="PR01959">
    <property type="entry name" value="SBIMPHPHTASE"/>
</dbReference>
<dbReference type="RefSeq" id="WP_045027559.1">
    <property type="nucleotide sequence ID" value="NZ_JRHC01000001.1"/>
</dbReference>
<evidence type="ECO:0000256" key="1">
    <source>
        <dbReference type="ARBA" id="ARBA00001033"/>
    </source>
</evidence>
<proteinExistence type="inferred from homology"/>
<keyword evidence="10" id="KW-1185">Reference proteome</keyword>
<dbReference type="GO" id="GO:0008934">
    <property type="term" value="F:inositol monophosphate 1-phosphatase activity"/>
    <property type="evidence" value="ECO:0007669"/>
    <property type="project" value="InterPro"/>
</dbReference>
<keyword evidence="4 7" id="KW-0479">Metal-binding</keyword>
<dbReference type="PANTHER" id="PTHR20854">
    <property type="entry name" value="INOSITOL MONOPHOSPHATASE"/>
    <property type="match status" value="1"/>
</dbReference>
<dbReference type="Pfam" id="PF00459">
    <property type="entry name" value="Inositol_P"/>
    <property type="match status" value="1"/>
</dbReference>
<gene>
    <name evidence="9" type="ORF">LH29_08465</name>
</gene>
<evidence type="ECO:0000256" key="4">
    <source>
        <dbReference type="ARBA" id="ARBA00022723"/>
    </source>
</evidence>
<dbReference type="STRING" id="1544798.LH29_08465"/>
<keyword evidence="6 7" id="KW-0460">Magnesium</keyword>
<dbReference type="PRINTS" id="PR00377">
    <property type="entry name" value="IMPHPHTASES"/>
</dbReference>